<evidence type="ECO:0000313" key="2">
    <source>
        <dbReference type="EMBL" id="CAD6227940.1"/>
    </source>
</evidence>
<dbReference type="Proteomes" id="UP000604825">
    <property type="component" value="Unassembled WGS sequence"/>
</dbReference>
<evidence type="ECO:0008006" key="4">
    <source>
        <dbReference type="Google" id="ProtNLM"/>
    </source>
</evidence>
<dbReference type="EMBL" id="CAJGYO010000005">
    <property type="protein sequence ID" value="CAD6227940.1"/>
    <property type="molecule type" value="Genomic_DNA"/>
</dbReference>
<name>A0A811NTJ7_9POAL</name>
<keyword evidence="1" id="KW-0732">Signal</keyword>
<organism evidence="2 3">
    <name type="scientific">Miscanthus lutarioriparius</name>
    <dbReference type="NCBI Taxonomy" id="422564"/>
    <lineage>
        <taxon>Eukaryota</taxon>
        <taxon>Viridiplantae</taxon>
        <taxon>Streptophyta</taxon>
        <taxon>Embryophyta</taxon>
        <taxon>Tracheophyta</taxon>
        <taxon>Spermatophyta</taxon>
        <taxon>Magnoliopsida</taxon>
        <taxon>Liliopsida</taxon>
        <taxon>Poales</taxon>
        <taxon>Poaceae</taxon>
        <taxon>PACMAD clade</taxon>
        <taxon>Panicoideae</taxon>
        <taxon>Andropogonodae</taxon>
        <taxon>Andropogoneae</taxon>
        <taxon>Saccharinae</taxon>
        <taxon>Miscanthus</taxon>
    </lineage>
</organism>
<feature type="chain" id="PRO_5032513871" description="Secreted protein" evidence="1">
    <location>
        <begin position="23"/>
        <end position="100"/>
    </location>
</feature>
<sequence length="100" mass="11304">MCAAFFCIIAVVLVSMLPCSLSNLEENEEDETLCNPVNGQCDLARCAIECMEEARKRRSTSCVHASCDRRVRPQECCWRFRHRRHVMLTGDDVVVVGADP</sequence>
<feature type="signal peptide" evidence="1">
    <location>
        <begin position="1"/>
        <end position="22"/>
    </location>
</feature>
<reference evidence="2" key="1">
    <citation type="submission" date="2020-10" db="EMBL/GenBank/DDBJ databases">
        <authorList>
            <person name="Han B."/>
            <person name="Lu T."/>
            <person name="Zhao Q."/>
            <person name="Huang X."/>
            <person name="Zhao Y."/>
        </authorList>
    </citation>
    <scope>NUCLEOTIDE SEQUENCE</scope>
</reference>
<comment type="caution">
    <text evidence="2">The sequence shown here is derived from an EMBL/GenBank/DDBJ whole genome shotgun (WGS) entry which is preliminary data.</text>
</comment>
<evidence type="ECO:0000313" key="3">
    <source>
        <dbReference type="Proteomes" id="UP000604825"/>
    </source>
</evidence>
<dbReference type="AlphaFoldDB" id="A0A811NTJ7"/>
<proteinExistence type="predicted"/>
<gene>
    <name evidence="2" type="ORF">NCGR_LOCUS18875</name>
</gene>
<protein>
    <recommendedName>
        <fullName evidence="4">Secreted protein</fullName>
    </recommendedName>
</protein>
<keyword evidence="3" id="KW-1185">Reference proteome</keyword>
<accession>A0A811NTJ7</accession>
<evidence type="ECO:0000256" key="1">
    <source>
        <dbReference type="SAM" id="SignalP"/>
    </source>
</evidence>